<dbReference type="EMBL" id="CP016020">
    <property type="protein sequence ID" value="APH04030.1"/>
    <property type="molecule type" value="Genomic_DNA"/>
</dbReference>
<dbReference type="GO" id="GO:0005886">
    <property type="term" value="C:plasma membrane"/>
    <property type="evidence" value="ECO:0007669"/>
    <property type="project" value="UniProtKB-SubCell"/>
</dbReference>
<proteinExistence type="predicted"/>
<keyword evidence="6 7" id="KW-0472">Membrane</keyword>
<feature type="transmembrane region" description="Helical" evidence="7">
    <location>
        <begin position="78"/>
        <end position="96"/>
    </location>
</feature>
<keyword evidence="5 7" id="KW-1133">Transmembrane helix</keyword>
<feature type="transmembrane region" description="Helical" evidence="7">
    <location>
        <begin position="298"/>
        <end position="321"/>
    </location>
</feature>
<dbReference type="Proteomes" id="UP000181936">
    <property type="component" value="Chromosome"/>
</dbReference>
<evidence type="ECO:0000256" key="3">
    <source>
        <dbReference type="ARBA" id="ARBA00022475"/>
    </source>
</evidence>
<feature type="transmembrane region" description="Helical" evidence="7">
    <location>
        <begin position="141"/>
        <end position="159"/>
    </location>
</feature>
<evidence type="ECO:0000256" key="7">
    <source>
        <dbReference type="SAM" id="Phobius"/>
    </source>
</evidence>
<evidence type="ECO:0000259" key="8">
    <source>
        <dbReference type="PROSITE" id="PS50850"/>
    </source>
</evidence>
<protein>
    <submittedName>
        <fullName evidence="9">MFS transporter</fullName>
    </submittedName>
</protein>
<comment type="subcellular location">
    <subcellularLocation>
        <location evidence="1">Cell membrane</location>
        <topology evidence="1">Multi-pass membrane protein</topology>
    </subcellularLocation>
</comment>
<dbReference type="PANTHER" id="PTHR23522">
    <property type="entry name" value="BLL5896 PROTEIN"/>
    <property type="match status" value="1"/>
</dbReference>
<name>A0A1L3MNY0_9BACI</name>
<feature type="transmembrane region" description="Helical" evidence="7">
    <location>
        <begin position="363"/>
        <end position="383"/>
    </location>
</feature>
<dbReference type="GO" id="GO:0015212">
    <property type="term" value="F:cytidine transmembrane transporter activity"/>
    <property type="evidence" value="ECO:0007669"/>
    <property type="project" value="TreeGrafter"/>
</dbReference>
<evidence type="ECO:0000256" key="5">
    <source>
        <dbReference type="ARBA" id="ARBA00022989"/>
    </source>
</evidence>
<feature type="transmembrane region" description="Helical" evidence="7">
    <location>
        <begin position="18"/>
        <end position="38"/>
    </location>
</feature>
<feature type="transmembrane region" description="Helical" evidence="7">
    <location>
        <begin position="231"/>
        <end position="252"/>
    </location>
</feature>
<feature type="transmembrane region" description="Helical" evidence="7">
    <location>
        <begin position="272"/>
        <end position="292"/>
    </location>
</feature>
<evidence type="ECO:0000256" key="4">
    <source>
        <dbReference type="ARBA" id="ARBA00022692"/>
    </source>
</evidence>
<dbReference type="PROSITE" id="PS50850">
    <property type="entry name" value="MFS"/>
    <property type="match status" value="1"/>
</dbReference>
<dbReference type="OrthoDB" id="1650886at2"/>
<keyword evidence="2" id="KW-0813">Transport</keyword>
<dbReference type="KEGG" id="bwh:A9C19_04370"/>
<keyword evidence="10" id="KW-1185">Reference proteome</keyword>
<feature type="transmembrane region" description="Helical" evidence="7">
    <location>
        <begin position="102"/>
        <end position="120"/>
    </location>
</feature>
<sequence length="394" mass="43231">MDYSLSQQQVRSQNKQFFLFYFFVFFGFGSLFPLLSVYLKDVIGLSGSQIGTIMSISPVVMIIVQPLWGVLSDVTQKPTYILTIALILTGISGIIFSFLGHYYLIIIIATLLAITQSALVPLSDSIAVNYAQKTNVQYGSIRLWGAVGFALAVLVMGWVSDVTNLVVIFYGFGLTLFIATLFAWRLPKENQTLKVSLKEGFRELVNVPRYFVFLFVAFLVLGPIFANNIYFGILIAEVGGGLTGIGIAFLLAAGSEAPFMKLANKLISKLGLMNIVILATIVSACRWFLYYIDPPLSIIYLSTIAQGFSVGLFIPAAIQYVRDLAPKKVGATAISLYTAIGNGLGNWFCTFVGGLILESLSIMHVYLFFGILTSMAIVVLLWFKLSEQKGYVAS</sequence>
<dbReference type="InterPro" id="IPR020846">
    <property type="entry name" value="MFS_dom"/>
</dbReference>
<accession>A0A1L3MNY0</accession>
<dbReference type="Gene3D" id="1.20.1250.20">
    <property type="entry name" value="MFS general substrate transporter like domains"/>
    <property type="match status" value="2"/>
</dbReference>
<feature type="domain" description="Major facilitator superfamily (MFS) profile" evidence="8">
    <location>
        <begin position="1"/>
        <end position="388"/>
    </location>
</feature>
<reference evidence="9 10" key="1">
    <citation type="journal article" date="2016" name="Sci. Rep.">
        <title>Complete genome sequence and transcriptomic analysis of a novel marine strain Bacillus weihaiensis reveals the mechanism of brown algae degradation.</title>
        <authorList>
            <person name="Zhu Y."/>
            <person name="Chen P."/>
            <person name="Bao Y."/>
            <person name="Men Y."/>
            <person name="Zeng Y."/>
            <person name="Yang J."/>
            <person name="Sun J."/>
            <person name="Sun Y."/>
        </authorList>
    </citation>
    <scope>NUCLEOTIDE SEQUENCE [LARGE SCALE GENOMIC DNA]</scope>
    <source>
        <strain evidence="9 10">Alg07</strain>
    </source>
</reference>
<keyword evidence="3" id="KW-1003">Cell membrane</keyword>
<feature type="transmembrane region" description="Helical" evidence="7">
    <location>
        <begin position="333"/>
        <end position="357"/>
    </location>
</feature>
<keyword evidence="4 7" id="KW-0812">Transmembrane</keyword>
<dbReference type="STRING" id="1547283.A9C19_04370"/>
<dbReference type="RefSeq" id="WP_072578824.1">
    <property type="nucleotide sequence ID" value="NZ_CP016020.1"/>
</dbReference>
<feature type="transmembrane region" description="Helical" evidence="7">
    <location>
        <begin position="207"/>
        <end position="225"/>
    </location>
</feature>
<feature type="transmembrane region" description="Helical" evidence="7">
    <location>
        <begin position="165"/>
        <end position="186"/>
    </location>
</feature>
<dbReference type="PANTHER" id="PTHR23522:SF4">
    <property type="entry name" value="NUCLEOSIDE PERMEASE NUPG-RELATED"/>
    <property type="match status" value="1"/>
</dbReference>
<dbReference type="GO" id="GO:0015213">
    <property type="term" value="F:uridine transmembrane transporter activity"/>
    <property type="evidence" value="ECO:0007669"/>
    <property type="project" value="TreeGrafter"/>
</dbReference>
<dbReference type="InterPro" id="IPR036259">
    <property type="entry name" value="MFS_trans_sf"/>
</dbReference>
<dbReference type="InterPro" id="IPR024989">
    <property type="entry name" value="MFS_assoc_dom"/>
</dbReference>
<evidence type="ECO:0000256" key="2">
    <source>
        <dbReference type="ARBA" id="ARBA00022448"/>
    </source>
</evidence>
<evidence type="ECO:0000256" key="6">
    <source>
        <dbReference type="ARBA" id="ARBA00023136"/>
    </source>
</evidence>
<evidence type="ECO:0000313" key="10">
    <source>
        <dbReference type="Proteomes" id="UP000181936"/>
    </source>
</evidence>
<dbReference type="Pfam" id="PF12832">
    <property type="entry name" value="MFS_1_like"/>
    <property type="match status" value="1"/>
</dbReference>
<evidence type="ECO:0000313" key="9">
    <source>
        <dbReference type="EMBL" id="APH04030.1"/>
    </source>
</evidence>
<gene>
    <name evidence="9" type="ORF">A9C19_04370</name>
</gene>
<organism evidence="9 10">
    <name type="scientific">Bacillus weihaiensis</name>
    <dbReference type="NCBI Taxonomy" id="1547283"/>
    <lineage>
        <taxon>Bacteria</taxon>
        <taxon>Bacillati</taxon>
        <taxon>Bacillota</taxon>
        <taxon>Bacilli</taxon>
        <taxon>Bacillales</taxon>
        <taxon>Bacillaceae</taxon>
        <taxon>Bacillus</taxon>
    </lineage>
</organism>
<dbReference type="AlphaFoldDB" id="A0A1L3MNY0"/>
<feature type="transmembrane region" description="Helical" evidence="7">
    <location>
        <begin position="50"/>
        <end position="71"/>
    </location>
</feature>
<dbReference type="SUPFAM" id="SSF103473">
    <property type="entry name" value="MFS general substrate transporter"/>
    <property type="match status" value="1"/>
</dbReference>
<evidence type="ECO:0000256" key="1">
    <source>
        <dbReference type="ARBA" id="ARBA00004651"/>
    </source>
</evidence>